<dbReference type="InterPro" id="IPR003012">
    <property type="entry name" value="Tet_transcr_reg_TetR"/>
</dbReference>
<organism evidence="8 9">
    <name type="scientific">Nocardia sputorum</name>
    <dbReference type="NCBI Taxonomy" id="2984338"/>
    <lineage>
        <taxon>Bacteria</taxon>
        <taxon>Bacillati</taxon>
        <taxon>Actinomycetota</taxon>
        <taxon>Actinomycetes</taxon>
        <taxon>Mycobacteriales</taxon>
        <taxon>Nocardiaceae</taxon>
        <taxon>Nocardia</taxon>
    </lineage>
</organism>
<proteinExistence type="predicted"/>
<dbReference type="InterPro" id="IPR009057">
    <property type="entry name" value="Homeodomain-like_sf"/>
</dbReference>
<evidence type="ECO:0000256" key="2">
    <source>
        <dbReference type="ARBA" id="ARBA00023015"/>
    </source>
</evidence>
<dbReference type="PANTHER" id="PTHR30055:SF151">
    <property type="entry name" value="TRANSCRIPTIONAL REGULATORY PROTEIN"/>
    <property type="match status" value="1"/>
</dbReference>
<keyword evidence="2" id="KW-0805">Transcription regulation</keyword>
<accession>A0ABM8CYB6</accession>
<dbReference type="Pfam" id="PF02909">
    <property type="entry name" value="TetR_C_1"/>
    <property type="match status" value="1"/>
</dbReference>
<dbReference type="InterPro" id="IPR036271">
    <property type="entry name" value="Tet_transcr_reg_TetR-rel_C_sf"/>
</dbReference>
<dbReference type="Proteomes" id="UP001317870">
    <property type="component" value="Chromosome"/>
</dbReference>
<dbReference type="InterPro" id="IPR001647">
    <property type="entry name" value="HTH_TetR"/>
</dbReference>
<dbReference type="Gene3D" id="1.10.357.10">
    <property type="entry name" value="Tetracycline Repressor, domain 2"/>
    <property type="match status" value="1"/>
</dbReference>
<dbReference type="PROSITE" id="PS50977">
    <property type="entry name" value="HTH_TETR_2"/>
    <property type="match status" value="1"/>
</dbReference>
<reference evidence="8 9" key="1">
    <citation type="submission" date="2022-11" db="EMBL/GenBank/DDBJ databases">
        <title>Genome Sequencing of Nocardia sp. ON39_IFM12276 and assembly.</title>
        <authorList>
            <person name="Shimojima M."/>
            <person name="Toyokawa M."/>
            <person name="Uesaka K."/>
        </authorList>
    </citation>
    <scope>NUCLEOTIDE SEQUENCE [LARGE SCALE GENOMIC DNA]</scope>
    <source>
        <strain evidence="8 9">IFM 12276</strain>
    </source>
</reference>
<gene>
    <name evidence="8" type="ORF">IFM12276_30230</name>
</gene>
<evidence type="ECO:0000256" key="5">
    <source>
        <dbReference type="PROSITE-ProRule" id="PRU00335"/>
    </source>
</evidence>
<keyword evidence="1" id="KW-0678">Repressor</keyword>
<feature type="region of interest" description="Disordered" evidence="6">
    <location>
        <begin position="1"/>
        <end position="22"/>
    </location>
</feature>
<evidence type="ECO:0000256" key="1">
    <source>
        <dbReference type="ARBA" id="ARBA00022491"/>
    </source>
</evidence>
<dbReference type="EMBL" id="AP026978">
    <property type="protein sequence ID" value="BDT99994.1"/>
    <property type="molecule type" value="Genomic_DNA"/>
</dbReference>
<evidence type="ECO:0000313" key="9">
    <source>
        <dbReference type="Proteomes" id="UP001317870"/>
    </source>
</evidence>
<protein>
    <submittedName>
        <fullName evidence="8">Transcriptional regulator, TetR family protein</fullName>
    </submittedName>
</protein>
<evidence type="ECO:0000313" key="8">
    <source>
        <dbReference type="EMBL" id="BDT99994.1"/>
    </source>
</evidence>
<dbReference type="SUPFAM" id="SSF46689">
    <property type="entry name" value="Homeodomain-like"/>
    <property type="match status" value="1"/>
</dbReference>
<dbReference type="SUPFAM" id="SSF48498">
    <property type="entry name" value="Tetracyclin repressor-like, C-terminal domain"/>
    <property type="match status" value="1"/>
</dbReference>
<feature type="domain" description="HTH tetR-type" evidence="7">
    <location>
        <begin position="21"/>
        <end position="81"/>
    </location>
</feature>
<keyword evidence="3 5" id="KW-0238">DNA-binding</keyword>
<dbReference type="PRINTS" id="PR00400">
    <property type="entry name" value="TETREPRESSOR"/>
</dbReference>
<evidence type="ECO:0000256" key="6">
    <source>
        <dbReference type="SAM" id="MobiDB-lite"/>
    </source>
</evidence>
<dbReference type="PANTHER" id="PTHR30055">
    <property type="entry name" value="HTH-TYPE TRANSCRIPTIONAL REGULATOR RUTR"/>
    <property type="match status" value="1"/>
</dbReference>
<keyword evidence="9" id="KW-1185">Reference proteome</keyword>
<dbReference type="InterPro" id="IPR004111">
    <property type="entry name" value="Repressor_TetR_C"/>
</dbReference>
<dbReference type="RefSeq" id="WP_281918377.1">
    <property type="nucleotide sequence ID" value="NZ_AP026976.1"/>
</dbReference>
<name>A0ABM8CYB6_9NOCA</name>
<evidence type="ECO:0000256" key="4">
    <source>
        <dbReference type="ARBA" id="ARBA00023163"/>
    </source>
</evidence>
<evidence type="ECO:0000259" key="7">
    <source>
        <dbReference type="PROSITE" id="PS50977"/>
    </source>
</evidence>
<sequence>MTASDSDTAETPARRSPGRPRVPFDRIVATATRIVDEEGPDALSMRTLAQRLDTGTAVLYRAVANRAELIGHVVDRVLGEVEIEDNAPEGDWQRACAAAAEAMFSTLHRHRGVAPLLIEQVPTGPNALMLRERILAMLLANEFSPERAALVYTTVARYVIGFAAQLQGHNTEANIEPAGLTALYRRLDPAQFPATVAVADCLPTQTLEDEFRFGLRLLVAGLVDLHATGRDSTGST</sequence>
<evidence type="ECO:0000256" key="3">
    <source>
        <dbReference type="ARBA" id="ARBA00023125"/>
    </source>
</evidence>
<keyword evidence="4" id="KW-0804">Transcription</keyword>
<dbReference type="InterPro" id="IPR050109">
    <property type="entry name" value="HTH-type_TetR-like_transc_reg"/>
</dbReference>
<feature type="DNA-binding region" description="H-T-H motif" evidence="5">
    <location>
        <begin position="44"/>
        <end position="63"/>
    </location>
</feature>